<dbReference type="PANTHER" id="PTHR43628">
    <property type="entry name" value="ACTIVATOR OF C KINASE PROTEIN 1-RELATED"/>
    <property type="match status" value="1"/>
</dbReference>
<dbReference type="InterPro" id="IPR011990">
    <property type="entry name" value="TPR-like_helical_dom_sf"/>
</dbReference>
<feature type="compositionally biased region" description="Polar residues" evidence="1">
    <location>
        <begin position="246"/>
        <end position="271"/>
    </location>
</feature>
<evidence type="ECO:0000313" key="2">
    <source>
        <dbReference type="EMBL" id="GCE99646.1"/>
    </source>
</evidence>
<dbReference type="PANTHER" id="PTHR43628:SF11">
    <property type="entry name" value="PROTEIN DSF2"/>
    <property type="match status" value="1"/>
</dbReference>
<feature type="compositionally biased region" description="Basic and acidic residues" evidence="1">
    <location>
        <begin position="51"/>
        <end position="91"/>
    </location>
</feature>
<protein>
    <recommendedName>
        <fullName evidence="4">Protein DSF2</fullName>
    </recommendedName>
</protein>
<feature type="compositionally biased region" description="Basic residues" evidence="1">
    <location>
        <begin position="350"/>
        <end position="361"/>
    </location>
</feature>
<organism evidence="2 3">
    <name type="scientific">Zygosaccharomyces mellis</name>
    <dbReference type="NCBI Taxonomy" id="42258"/>
    <lineage>
        <taxon>Eukaryota</taxon>
        <taxon>Fungi</taxon>
        <taxon>Dikarya</taxon>
        <taxon>Ascomycota</taxon>
        <taxon>Saccharomycotina</taxon>
        <taxon>Saccharomycetes</taxon>
        <taxon>Saccharomycetales</taxon>
        <taxon>Saccharomycetaceae</taxon>
        <taxon>Zygosaccharomyces</taxon>
    </lineage>
</organism>
<dbReference type="SUPFAM" id="SSF81901">
    <property type="entry name" value="HCP-like"/>
    <property type="match status" value="1"/>
</dbReference>
<comment type="caution">
    <text evidence="2">The sequence shown here is derived from an EMBL/GenBank/DDBJ whole genome shotgun (WGS) entry which is preliminary data.</text>
</comment>
<dbReference type="GO" id="GO:0032153">
    <property type="term" value="C:cell division site"/>
    <property type="evidence" value="ECO:0007669"/>
    <property type="project" value="TreeGrafter"/>
</dbReference>
<accession>A0A4C2E8P5</accession>
<dbReference type="InterPro" id="IPR052945">
    <property type="entry name" value="Mitotic_Regulator"/>
</dbReference>
<dbReference type="Gene3D" id="1.25.40.10">
    <property type="entry name" value="Tetratricopeptide repeat domain"/>
    <property type="match status" value="1"/>
</dbReference>
<sequence length="717" mass="79266">METDPLEILSLYQYDGNRNSSTVSFQSVQTAERLLDKLELSAEDEKLLQLALKEDNEKNETKEKEIERRVRRERAEEEEAKRQREREKEGEQNPLLCLPASGFPSLKNRSFVTPKKILTVSVADPLGQGDKGLCTGAEQHLPAKSRYSYFVEEVDSEDEDSDDEFLTPKQTKPSPGMNPRQKTVRAEIYGAFNVGVTPIQRSNTTATGTAPVNRSTSHKTVNFEKYRVDTSKILAKSPSAKKAKLYQNNSNNSSSTEFGQNSFSRSQQSLLDESDGSIDASSVKRNNSSTTKVGSGKDSSTGSPLHIFNTSTNFKFGSSDSLQGSSRETPTRDNLTKDTPTKDTPTKSRSGSHHNKKKTPFHFKNLFKSQKASKKKSSPHSKGTAGDLADTSAVDKAGADPSVANSSPKDTSLLHGVNKSPLFRRFVFPGNPPGPLEDVSPEQHSHFQNRDIQHYRSLSDHHAVNNSSSNAEITGASIPPLTPSLRNRKFSLDSRHNAGRVSRFDTPLTGDNDCDEYQVHTAAGSANHLSPTVHKKRINVANLGESARKLYDACQEGNAEACFLYGMALRNGYGVIPDEQESFHYLFTATGLRSELHDVLEVEISPFELENNQSIPEIAPEPSGPAVYECAISYLKGYGMDQKDEVKGLKFLEKAASMGHIDAMCLSGTIWSKKSSARRKDLVRAAAWFRLADKRGAHLIGAEWIYKDKYIQTTKNC</sequence>
<evidence type="ECO:0000313" key="3">
    <source>
        <dbReference type="Proteomes" id="UP000301737"/>
    </source>
</evidence>
<name>A0A4C2E8P5_9SACH</name>
<evidence type="ECO:0008006" key="4">
    <source>
        <dbReference type="Google" id="ProtNLM"/>
    </source>
</evidence>
<dbReference type="SMART" id="SM00671">
    <property type="entry name" value="SEL1"/>
    <property type="match status" value="2"/>
</dbReference>
<dbReference type="Proteomes" id="UP000301737">
    <property type="component" value="Unassembled WGS sequence"/>
</dbReference>
<dbReference type="GO" id="GO:0010972">
    <property type="term" value="P:negative regulation of G2/M transition of mitotic cell cycle"/>
    <property type="evidence" value="ECO:0007669"/>
    <property type="project" value="TreeGrafter"/>
</dbReference>
<evidence type="ECO:0000256" key="1">
    <source>
        <dbReference type="SAM" id="MobiDB-lite"/>
    </source>
</evidence>
<dbReference type="AlphaFoldDB" id="A0A4C2E8P5"/>
<dbReference type="Pfam" id="PF08238">
    <property type="entry name" value="Sel1"/>
    <property type="match status" value="3"/>
</dbReference>
<proteinExistence type="predicted"/>
<feature type="region of interest" description="Disordered" evidence="1">
    <location>
        <begin position="157"/>
        <end position="181"/>
    </location>
</feature>
<dbReference type="EMBL" id="BIMX01000012">
    <property type="protein sequence ID" value="GCE99646.1"/>
    <property type="molecule type" value="Genomic_DNA"/>
</dbReference>
<reference evidence="2 3" key="1">
    <citation type="submission" date="2019-01" db="EMBL/GenBank/DDBJ databases">
        <title>Draft Genome Sequencing of Zygosaccharomyces mellis Ca-7.</title>
        <authorList>
            <person name="Shiwa Y."/>
            <person name="Kanesaki Y."/>
            <person name="Ishige T."/>
            <person name="Mura K."/>
            <person name="Hori T."/>
            <person name="Tamura T."/>
        </authorList>
    </citation>
    <scope>NUCLEOTIDE SEQUENCE [LARGE SCALE GENOMIC DNA]</scope>
    <source>
        <strain evidence="2 3">Ca-7</strain>
    </source>
</reference>
<dbReference type="InterPro" id="IPR006597">
    <property type="entry name" value="Sel1-like"/>
</dbReference>
<feature type="compositionally biased region" description="Polar residues" evidence="1">
    <location>
        <begin position="279"/>
        <end position="328"/>
    </location>
</feature>
<dbReference type="OrthoDB" id="2148946at2759"/>
<keyword evidence="3" id="KW-1185">Reference proteome</keyword>
<gene>
    <name evidence="2" type="ORF">ZYGM_000535</name>
</gene>
<feature type="region of interest" description="Disordered" evidence="1">
    <location>
        <begin position="51"/>
        <end position="96"/>
    </location>
</feature>
<feature type="compositionally biased region" description="Basic and acidic residues" evidence="1">
    <location>
        <begin position="329"/>
        <end position="346"/>
    </location>
</feature>
<feature type="region of interest" description="Disordered" evidence="1">
    <location>
        <begin position="240"/>
        <end position="415"/>
    </location>
</feature>